<organism evidence="1 2">
    <name type="scientific">Dendrobium nobile</name>
    <name type="common">Orchid</name>
    <dbReference type="NCBI Taxonomy" id="94219"/>
    <lineage>
        <taxon>Eukaryota</taxon>
        <taxon>Viridiplantae</taxon>
        <taxon>Streptophyta</taxon>
        <taxon>Embryophyta</taxon>
        <taxon>Tracheophyta</taxon>
        <taxon>Spermatophyta</taxon>
        <taxon>Magnoliopsida</taxon>
        <taxon>Liliopsida</taxon>
        <taxon>Asparagales</taxon>
        <taxon>Orchidaceae</taxon>
        <taxon>Epidendroideae</taxon>
        <taxon>Malaxideae</taxon>
        <taxon>Dendrobiinae</taxon>
        <taxon>Dendrobium</taxon>
    </lineage>
</organism>
<name>A0A8T3AR72_DENNO</name>
<proteinExistence type="predicted"/>
<comment type="caution">
    <text evidence="1">The sequence shown here is derived from an EMBL/GenBank/DDBJ whole genome shotgun (WGS) entry which is preliminary data.</text>
</comment>
<accession>A0A8T3AR72</accession>
<dbReference type="EMBL" id="JAGYWB010000014">
    <property type="protein sequence ID" value="KAI0498630.1"/>
    <property type="molecule type" value="Genomic_DNA"/>
</dbReference>
<gene>
    <name evidence="1" type="ORF">KFK09_019520</name>
</gene>
<evidence type="ECO:0000313" key="2">
    <source>
        <dbReference type="Proteomes" id="UP000829196"/>
    </source>
</evidence>
<dbReference type="SMR" id="A0A8T3AR72"/>
<reference evidence="1" key="1">
    <citation type="journal article" date="2022" name="Front. Genet.">
        <title>Chromosome-Scale Assembly of the Dendrobium nobile Genome Provides Insights Into the Molecular Mechanism of the Biosynthesis of the Medicinal Active Ingredient of Dendrobium.</title>
        <authorList>
            <person name="Xu Q."/>
            <person name="Niu S.-C."/>
            <person name="Li K.-L."/>
            <person name="Zheng P.-J."/>
            <person name="Zhang X.-J."/>
            <person name="Jia Y."/>
            <person name="Liu Y."/>
            <person name="Niu Y.-X."/>
            <person name="Yu L.-H."/>
            <person name="Chen D.-F."/>
            <person name="Zhang G.-Q."/>
        </authorList>
    </citation>
    <scope>NUCLEOTIDE SEQUENCE</scope>
    <source>
        <tissue evidence="1">Leaf</tissue>
    </source>
</reference>
<sequence length="54" mass="6530">MNDELRDFCLQEFANREERRARRLLTRSASETSELLDFDLTRATERGIRARERE</sequence>
<dbReference type="AlphaFoldDB" id="A0A8T3AR72"/>
<protein>
    <submittedName>
        <fullName evidence="1">Uncharacterized protein</fullName>
    </submittedName>
</protein>
<keyword evidence="2" id="KW-1185">Reference proteome</keyword>
<evidence type="ECO:0000313" key="1">
    <source>
        <dbReference type="EMBL" id="KAI0498630.1"/>
    </source>
</evidence>
<dbReference type="Proteomes" id="UP000829196">
    <property type="component" value="Unassembled WGS sequence"/>
</dbReference>